<accession>A0AAD1NWV2</accession>
<evidence type="ECO:0000313" key="2">
    <source>
        <dbReference type="Proteomes" id="UP000825072"/>
    </source>
</evidence>
<organism evidence="1 2">
    <name type="scientific">Cutibacterium modestum</name>
    <dbReference type="NCBI Taxonomy" id="2559073"/>
    <lineage>
        <taxon>Bacteria</taxon>
        <taxon>Bacillati</taxon>
        <taxon>Actinomycetota</taxon>
        <taxon>Actinomycetes</taxon>
        <taxon>Propionibacteriales</taxon>
        <taxon>Propionibacteriaceae</taxon>
        <taxon>Cutibacterium</taxon>
    </lineage>
</organism>
<sequence>MSREGTVMAIIVPSTGSLPEPDVTSAEAVWQGAVAVGVSMRSGSLAAPR</sequence>
<gene>
    <name evidence="1" type="ORF">KB1_21440</name>
</gene>
<reference evidence="1" key="1">
    <citation type="submission" date="2021-06" db="EMBL/GenBank/DDBJ databases">
        <title>Genome sequence of Cutibacterium modestum strain KB17-24694.</title>
        <authorList>
            <person name="Dekio I."/>
            <person name="Asahina A."/>
            <person name="Nishida M."/>
        </authorList>
    </citation>
    <scope>NUCLEOTIDE SEQUENCE</scope>
    <source>
        <strain evidence="1">KB17-24694</strain>
    </source>
</reference>
<dbReference type="EMBL" id="AP024747">
    <property type="protein sequence ID" value="BCY26154.1"/>
    <property type="molecule type" value="Genomic_DNA"/>
</dbReference>
<name>A0AAD1NWV2_9ACTN</name>
<proteinExistence type="predicted"/>
<protein>
    <submittedName>
        <fullName evidence="1">Uncharacterized protein</fullName>
    </submittedName>
</protein>
<dbReference type="AlphaFoldDB" id="A0AAD1NWV2"/>
<dbReference type="Proteomes" id="UP000825072">
    <property type="component" value="Chromosome 1"/>
</dbReference>
<evidence type="ECO:0000313" key="1">
    <source>
        <dbReference type="EMBL" id="BCY26154.1"/>
    </source>
</evidence>